<dbReference type="Proteomes" id="UP000182089">
    <property type="component" value="Unassembled WGS sequence"/>
</dbReference>
<dbReference type="InterPro" id="IPR029039">
    <property type="entry name" value="Flavoprotein-like_sf"/>
</dbReference>
<sequence>MHFIALVGTNASKSHNRKLLQFMQQHFSKEASISLAEIKDYPLFCEDYAKTPDVLLSLAKQIEQADGVIISTAEYDHDIPAALKSVLEWLSWQVHPLTDCPVMLVGASLGNLGSVYAQDSLTRILNAPGLTPYILPGHQFLLSKAAQAFDEQGNLTDKRTLSWLETCFDAFITYAVHINQAYRKRSVDAKTSASSKADLTDAYEINGQTFGLINDVPDALASASKKVADPVIVDLRSKTDALTSSSLASKQTDADTGASQND</sequence>
<dbReference type="Pfam" id="PF03358">
    <property type="entry name" value="FMN_red"/>
    <property type="match status" value="1"/>
</dbReference>
<dbReference type="Gene3D" id="3.40.50.360">
    <property type="match status" value="1"/>
</dbReference>
<comment type="caution">
    <text evidence="3">The sequence shown here is derived from an EMBL/GenBank/DDBJ whole genome shotgun (WGS) entry which is preliminary data.</text>
</comment>
<accession>A0ABY1A955</accession>
<evidence type="ECO:0000259" key="2">
    <source>
        <dbReference type="Pfam" id="PF03358"/>
    </source>
</evidence>
<feature type="compositionally biased region" description="Polar residues" evidence="1">
    <location>
        <begin position="242"/>
        <end position="251"/>
    </location>
</feature>
<gene>
    <name evidence="3" type="ORF">SAMN05216431_101146</name>
</gene>
<evidence type="ECO:0000313" key="4">
    <source>
        <dbReference type="Proteomes" id="UP000182089"/>
    </source>
</evidence>
<organism evidence="3 4">
    <name type="scientific">Ligilactobacillus ruminis</name>
    <dbReference type="NCBI Taxonomy" id="1623"/>
    <lineage>
        <taxon>Bacteria</taxon>
        <taxon>Bacillati</taxon>
        <taxon>Bacillota</taxon>
        <taxon>Bacilli</taxon>
        <taxon>Lactobacillales</taxon>
        <taxon>Lactobacillaceae</taxon>
        <taxon>Ligilactobacillus</taxon>
    </lineage>
</organism>
<dbReference type="EMBL" id="FOCC01000001">
    <property type="protein sequence ID" value="SEM33896.1"/>
    <property type="molecule type" value="Genomic_DNA"/>
</dbReference>
<dbReference type="InterPro" id="IPR050712">
    <property type="entry name" value="NAD(P)H-dep_reductase"/>
</dbReference>
<dbReference type="InterPro" id="IPR005025">
    <property type="entry name" value="FMN_Rdtase-like_dom"/>
</dbReference>
<dbReference type="SUPFAM" id="SSF52218">
    <property type="entry name" value="Flavoproteins"/>
    <property type="match status" value="1"/>
</dbReference>
<name>A0ABY1A955_9LACO</name>
<reference evidence="3 4" key="1">
    <citation type="submission" date="2016-10" db="EMBL/GenBank/DDBJ databases">
        <authorList>
            <person name="Varghese N."/>
            <person name="Submissions S."/>
        </authorList>
    </citation>
    <scope>NUCLEOTIDE SEQUENCE [LARGE SCALE GENOMIC DNA]</scope>
    <source>
        <strain evidence="3 4">WC1T17</strain>
    </source>
</reference>
<proteinExistence type="predicted"/>
<feature type="region of interest" description="Disordered" evidence="1">
    <location>
        <begin position="242"/>
        <end position="262"/>
    </location>
</feature>
<dbReference type="PANTHER" id="PTHR30543:SF21">
    <property type="entry name" value="NAD(P)H-DEPENDENT FMN REDUCTASE LOT6"/>
    <property type="match status" value="1"/>
</dbReference>
<evidence type="ECO:0000256" key="1">
    <source>
        <dbReference type="SAM" id="MobiDB-lite"/>
    </source>
</evidence>
<feature type="domain" description="NADPH-dependent FMN reductase-like" evidence="2">
    <location>
        <begin position="1"/>
        <end position="146"/>
    </location>
</feature>
<protein>
    <submittedName>
        <fullName evidence="3">NAD(P)H-dependent FMN reductase</fullName>
    </submittedName>
</protein>
<dbReference type="PANTHER" id="PTHR30543">
    <property type="entry name" value="CHROMATE REDUCTASE"/>
    <property type="match status" value="1"/>
</dbReference>
<evidence type="ECO:0000313" key="3">
    <source>
        <dbReference type="EMBL" id="SEM33896.1"/>
    </source>
</evidence>